<evidence type="ECO:0000256" key="1">
    <source>
        <dbReference type="SAM" id="MobiDB-lite"/>
    </source>
</evidence>
<dbReference type="Proteomes" id="UP001176941">
    <property type="component" value="Chromosome 20"/>
</dbReference>
<organism evidence="2 3">
    <name type="scientific">Rangifer tarandus platyrhynchus</name>
    <name type="common">Svalbard reindeer</name>
    <dbReference type="NCBI Taxonomy" id="3082113"/>
    <lineage>
        <taxon>Eukaryota</taxon>
        <taxon>Metazoa</taxon>
        <taxon>Chordata</taxon>
        <taxon>Craniata</taxon>
        <taxon>Vertebrata</taxon>
        <taxon>Euteleostomi</taxon>
        <taxon>Mammalia</taxon>
        <taxon>Eutheria</taxon>
        <taxon>Laurasiatheria</taxon>
        <taxon>Artiodactyla</taxon>
        <taxon>Ruminantia</taxon>
        <taxon>Pecora</taxon>
        <taxon>Cervidae</taxon>
        <taxon>Odocoileinae</taxon>
        <taxon>Rangifer</taxon>
    </lineage>
</organism>
<reference evidence="2" key="1">
    <citation type="submission" date="2023-04" db="EMBL/GenBank/DDBJ databases">
        <authorList>
            <consortium name="ELIXIR-Norway"/>
        </authorList>
    </citation>
    <scope>NUCLEOTIDE SEQUENCE [LARGE SCALE GENOMIC DNA]</scope>
</reference>
<evidence type="ECO:0000313" key="2">
    <source>
        <dbReference type="EMBL" id="CAI9161810.1"/>
    </source>
</evidence>
<sequence length="197" mass="20456">MPTHGSPAAARQANARARPRAGVSGPAHRPRPAQPSAPAPVQDPALTSPPQSPDSYPHTSPPHSPGDRCLPLQLPQQHPGLFANVSLVMLLAWPPEVLQALYLLSSSPHCPFGFRVARPPPCPHTCCSAHLSGLGLKQLAPAPGFPLGLCSAGPSPHSGSGSTASHPRDPLLKQPPIIAQGHAGHAPLCWTPSSYRS</sequence>
<accession>A0ABN8YL48</accession>
<protein>
    <submittedName>
        <fullName evidence="2">Uncharacterized protein</fullName>
    </submittedName>
</protein>
<name>A0ABN8YL48_RANTA</name>
<evidence type="ECO:0000313" key="3">
    <source>
        <dbReference type="Proteomes" id="UP001176941"/>
    </source>
</evidence>
<dbReference type="EMBL" id="OX459956">
    <property type="protein sequence ID" value="CAI9161810.1"/>
    <property type="molecule type" value="Genomic_DNA"/>
</dbReference>
<proteinExistence type="predicted"/>
<feature type="region of interest" description="Disordered" evidence="1">
    <location>
        <begin position="1"/>
        <end position="68"/>
    </location>
</feature>
<gene>
    <name evidence="2" type="ORF">MRATA1EN1_LOCUS10772</name>
</gene>
<keyword evidence="3" id="KW-1185">Reference proteome</keyword>